<comment type="caution">
    <text evidence="1">The sequence shown here is derived from an EMBL/GenBank/DDBJ whole genome shotgun (WGS) entry which is preliminary data.</text>
</comment>
<dbReference type="EMBL" id="JBHUOR010000130">
    <property type="protein sequence ID" value="MFD2869924.1"/>
    <property type="molecule type" value="Genomic_DNA"/>
</dbReference>
<evidence type="ECO:0000313" key="1">
    <source>
        <dbReference type="EMBL" id="MFD2869924.1"/>
    </source>
</evidence>
<keyword evidence="2" id="KW-1185">Reference proteome</keyword>
<gene>
    <name evidence="1" type="ORF">ACFSY7_15630</name>
</gene>
<sequence length="144" mass="16961">MNYLEILSKIWKSGAEMKLLNTGEIELLHADRVPAETMSAAELVFDDIEKWFKSWNGATAIEKTMRNILLQYCGWTRNTKILKWLNAEESKTFLVHDWTVLLGKNGWTNIYDDYRQYENGESHKLAKEIYDNACEYMKRVTENE</sequence>
<name>A0ABW5Y3M3_9BACL</name>
<proteinExistence type="predicted"/>
<accession>A0ABW5Y3M3</accession>
<reference evidence="2" key="1">
    <citation type="journal article" date="2019" name="Int. J. Syst. Evol. Microbiol.">
        <title>The Global Catalogue of Microorganisms (GCM) 10K type strain sequencing project: providing services to taxonomists for standard genome sequencing and annotation.</title>
        <authorList>
            <consortium name="The Broad Institute Genomics Platform"/>
            <consortium name="The Broad Institute Genome Sequencing Center for Infectious Disease"/>
            <person name="Wu L."/>
            <person name="Ma J."/>
        </authorList>
    </citation>
    <scope>NUCLEOTIDE SEQUENCE [LARGE SCALE GENOMIC DNA]</scope>
    <source>
        <strain evidence="2">KCTC 33522</strain>
    </source>
</reference>
<protein>
    <submittedName>
        <fullName evidence="1">Uncharacterized protein</fullName>
    </submittedName>
</protein>
<evidence type="ECO:0000313" key="2">
    <source>
        <dbReference type="Proteomes" id="UP001597568"/>
    </source>
</evidence>
<dbReference type="Proteomes" id="UP001597568">
    <property type="component" value="Unassembled WGS sequence"/>
</dbReference>
<organism evidence="1 2">
    <name type="scientific">Kurthia populi</name>
    <dbReference type="NCBI Taxonomy" id="1562132"/>
    <lineage>
        <taxon>Bacteria</taxon>
        <taxon>Bacillati</taxon>
        <taxon>Bacillota</taxon>
        <taxon>Bacilli</taxon>
        <taxon>Bacillales</taxon>
        <taxon>Caryophanaceae</taxon>
        <taxon>Kurthia</taxon>
    </lineage>
</organism>
<dbReference type="RefSeq" id="WP_380148590.1">
    <property type="nucleotide sequence ID" value="NZ_JBHUOR010000130.1"/>
</dbReference>